<dbReference type="InterPro" id="IPR001810">
    <property type="entry name" value="F-box_dom"/>
</dbReference>
<keyword evidence="3" id="KW-1185">Reference proteome</keyword>
<dbReference type="Proteomes" id="UP000076798">
    <property type="component" value="Unassembled WGS sequence"/>
</dbReference>
<feature type="non-terminal residue" evidence="2">
    <location>
        <position position="283"/>
    </location>
</feature>
<protein>
    <recommendedName>
        <fullName evidence="1">F-box domain-containing protein</fullName>
    </recommendedName>
</protein>
<name>A0A165YEC7_9AGAM</name>
<accession>A0A165YEC7</accession>
<evidence type="ECO:0000313" key="3">
    <source>
        <dbReference type="Proteomes" id="UP000076798"/>
    </source>
</evidence>
<organism evidence="2 3">
    <name type="scientific">Sistotremastrum suecicum HHB10207 ss-3</name>
    <dbReference type="NCBI Taxonomy" id="1314776"/>
    <lineage>
        <taxon>Eukaryota</taxon>
        <taxon>Fungi</taxon>
        <taxon>Dikarya</taxon>
        <taxon>Basidiomycota</taxon>
        <taxon>Agaricomycotina</taxon>
        <taxon>Agaricomycetes</taxon>
        <taxon>Sistotremastrales</taxon>
        <taxon>Sistotremastraceae</taxon>
        <taxon>Sistotremastrum</taxon>
    </lineage>
</organism>
<dbReference type="AlphaFoldDB" id="A0A165YEC7"/>
<gene>
    <name evidence="2" type="ORF">SISSUDRAFT_1132729</name>
</gene>
<evidence type="ECO:0000313" key="2">
    <source>
        <dbReference type="EMBL" id="KZT33156.1"/>
    </source>
</evidence>
<sequence length="283" mass="31585">MASLSRLPADILSNILKDATLEDIASVAQVSQELYVAVKTNRFLWTNTPDHKRLSLPTGQKKFTVPADLLLPLALRYFSIKRAFRDAVFPIKRYSLVGEPMERSKLGCLLHLPIPGGRWSMYQRGRNLYLHDHDKSRPHINVENPKNGLRVDMDIHTYVASPMFEALGGGVVRCLHMAGDREGYSSVATSSETPQGILKVFDLNFSQLEKVVVEDPHQVQNPITCHPPLKVSGFDELQDTKGSLIVSIRDRYLAVADYSTRSGVVAEITGPFALNTHYSINMA</sequence>
<dbReference type="InterPro" id="IPR036047">
    <property type="entry name" value="F-box-like_dom_sf"/>
</dbReference>
<feature type="domain" description="F-box" evidence="1">
    <location>
        <begin position="1"/>
        <end position="48"/>
    </location>
</feature>
<dbReference type="SUPFAM" id="SSF81383">
    <property type="entry name" value="F-box domain"/>
    <property type="match status" value="1"/>
</dbReference>
<dbReference type="EMBL" id="KV428262">
    <property type="protein sequence ID" value="KZT33156.1"/>
    <property type="molecule type" value="Genomic_DNA"/>
</dbReference>
<dbReference type="PROSITE" id="PS50181">
    <property type="entry name" value="FBOX"/>
    <property type="match status" value="1"/>
</dbReference>
<proteinExistence type="predicted"/>
<evidence type="ECO:0000259" key="1">
    <source>
        <dbReference type="PROSITE" id="PS50181"/>
    </source>
</evidence>
<reference evidence="2 3" key="1">
    <citation type="journal article" date="2016" name="Mol. Biol. Evol.">
        <title>Comparative Genomics of Early-Diverging Mushroom-Forming Fungi Provides Insights into the Origins of Lignocellulose Decay Capabilities.</title>
        <authorList>
            <person name="Nagy L.G."/>
            <person name="Riley R."/>
            <person name="Tritt A."/>
            <person name="Adam C."/>
            <person name="Daum C."/>
            <person name="Floudas D."/>
            <person name="Sun H."/>
            <person name="Yadav J.S."/>
            <person name="Pangilinan J."/>
            <person name="Larsson K.H."/>
            <person name="Matsuura K."/>
            <person name="Barry K."/>
            <person name="Labutti K."/>
            <person name="Kuo R."/>
            <person name="Ohm R.A."/>
            <person name="Bhattacharya S.S."/>
            <person name="Shirouzu T."/>
            <person name="Yoshinaga Y."/>
            <person name="Martin F.M."/>
            <person name="Grigoriev I.V."/>
            <person name="Hibbett D.S."/>
        </authorList>
    </citation>
    <scope>NUCLEOTIDE SEQUENCE [LARGE SCALE GENOMIC DNA]</scope>
    <source>
        <strain evidence="2 3">HHB10207 ss-3</strain>
    </source>
</reference>